<protein>
    <recommendedName>
        <fullName evidence="10">Type II secretion system protein K</fullName>
    </recommendedName>
</protein>
<dbReference type="InterPro" id="IPR038072">
    <property type="entry name" value="GspK_central_sf"/>
</dbReference>
<evidence type="ECO:0000313" key="14">
    <source>
        <dbReference type="Proteomes" id="UP000575068"/>
    </source>
</evidence>
<evidence type="ECO:0000256" key="9">
    <source>
        <dbReference type="ARBA" id="ARBA00023136"/>
    </source>
</evidence>
<evidence type="ECO:0000256" key="6">
    <source>
        <dbReference type="ARBA" id="ARBA00022692"/>
    </source>
</evidence>
<dbReference type="EMBL" id="JACHOV010000004">
    <property type="protein sequence ID" value="MBB4641035.1"/>
    <property type="molecule type" value="Genomic_DNA"/>
</dbReference>
<dbReference type="PIRSF" id="PIRSF002786">
    <property type="entry name" value="XcpX"/>
    <property type="match status" value="1"/>
</dbReference>
<feature type="domain" description="T2SS protein K second SAM-like" evidence="11">
    <location>
        <begin position="224"/>
        <end position="280"/>
    </location>
</feature>
<reference evidence="13 14" key="1">
    <citation type="submission" date="2020-08" db="EMBL/GenBank/DDBJ databases">
        <title>Genomic Encyclopedia of Type Strains, Phase IV (KMG-IV): sequencing the most valuable type-strain genomes for metagenomic binning, comparative biology and taxonomic classification.</title>
        <authorList>
            <person name="Goeker M."/>
        </authorList>
    </citation>
    <scope>NUCLEOTIDE SEQUENCE [LARGE SCALE GENOMIC DNA]</scope>
    <source>
        <strain evidence="13 14">DSM 7465</strain>
    </source>
</reference>
<comment type="caution">
    <text evidence="13">The sequence shown here is derived from an EMBL/GenBank/DDBJ whole genome shotgun (WGS) entry which is preliminary data.</text>
</comment>
<dbReference type="GO" id="GO:0009306">
    <property type="term" value="P:protein secretion"/>
    <property type="evidence" value="ECO:0007669"/>
    <property type="project" value="InterPro"/>
</dbReference>
<keyword evidence="8" id="KW-1133">Transmembrane helix</keyword>
<comment type="subcellular location">
    <subcellularLocation>
        <location evidence="1 10">Cell inner membrane</location>
    </subcellularLocation>
</comment>
<dbReference type="RefSeq" id="WP_184474852.1">
    <property type="nucleotide sequence ID" value="NZ_JACHOV010000004.1"/>
</dbReference>
<evidence type="ECO:0000313" key="13">
    <source>
        <dbReference type="EMBL" id="MBB4641035.1"/>
    </source>
</evidence>
<keyword evidence="4 10" id="KW-1003">Cell membrane</keyword>
<dbReference type="Gene3D" id="3.30.1300.30">
    <property type="entry name" value="GSPII I/J protein-like"/>
    <property type="match status" value="1"/>
</dbReference>
<dbReference type="Pfam" id="PF03934">
    <property type="entry name" value="T2SSK"/>
    <property type="match status" value="1"/>
</dbReference>
<proteinExistence type="inferred from homology"/>
<feature type="domain" description="T2SS protein K first SAM-like" evidence="12">
    <location>
        <begin position="110"/>
        <end position="218"/>
    </location>
</feature>
<dbReference type="InterPro" id="IPR045584">
    <property type="entry name" value="Pilin-like"/>
</dbReference>
<evidence type="ECO:0000256" key="3">
    <source>
        <dbReference type="ARBA" id="ARBA00022448"/>
    </source>
</evidence>
<evidence type="ECO:0000259" key="11">
    <source>
        <dbReference type="Pfam" id="PF03934"/>
    </source>
</evidence>
<organism evidence="13 14">
    <name type="scientific">Rhizorhapis suberifaciens</name>
    <name type="common">corky root of lettuce</name>
    <dbReference type="NCBI Taxonomy" id="13656"/>
    <lineage>
        <taxon>Bacteria</taxon>
        <taxon>Pseudomonadati</taxon>
        <taxon>Pseudomonadota</taxon>
        <taxon>Alphaproteobacteria</taxon>
        <taxon>Sphingomonadales</taxon>
        <taxon>Sphingomonadaceae</taxon>
        <taxon>Rhizorhapis</taxon>
    </lineage>
</organism>
<comment type="similarity">
    <text evidence="2 10">Belongs to the GSP K family.</text>
</comment>
<evidence type="ECO:0000259" key="12">
    <source>
        <dbReference type="Pfam" id="PF21687"/>
    </source>
</evidence>
<dbReference type="SUPFAM" id="SSF54523">
    <property type="entry name" value="Pili subunits"/>
    <property type="match status" value="1"/>
</dbReference>
<evidence type="ECO:0000256" key="10">
    <source>
        <dbReference type="PIRNR" id="PIRNR002786"/>
    </source>
</evidence>
<evidence type="ECO:0000256" key="7">
    <source>
        <dbReference type="ARBA" id="ARBA00022927"/>
    </source>
</evidence>
<accession>A0A840HSR0</accession>
<dbReference type="InterPro" id="IPR049031">
    <property type="entry name" value="T2SSK_SAM-like_1st"/>
</dbReference>
<evidence type="ECO:0000256" key="8">
    <source>
        <dbReference type="ARBA" id="ARBA00022989"/>
    </source>
</evidence>
<name>A0A840HSR0_9SPHN</name>
<dbReference type="AlphaFoldDB" id="A0A840HSR0"/>
<dbReference type="Pfam" id="PF21687">
    <property type="entry name" value="T2SSK_1st"/>
    <property type="match status" value="1"/>
</dbReference>
<keyword evidence="7" id="KW-0653">Protein transport</keyword>
<dbReference type="Proteomes" id="UP000575068">
    <property type="component" value="Unassembled WGS sequence"/>
</dbReference>
<gene>
    <name evidence="13" type="ORF">HNQ99_001339</name>
</gene>
<keyword evidence="3 10" id="KW-0813">Transport</keyword>
<evidence type="ECO:0000256" key="1">
    <source>
        <dbReference type="ARBA" id="ARBA00004533"/>
    </source>
</evidence>
<evidence type="ECO:0000256" key="2">
    <source>
        <dbReference type="ARBA" id="ARBA00007246"/>
    </source>
</evidence>
<sequence>MTQRPATTDRRNEQGAALLTVLLLVAIMSVIAATALERLTIATKLAGNSSALDQARAYAFAAETISIVRIEDLIERDRARTTLEGDWQGRTNRLPLPGGIATARVVDGGNCFNLNSLVTGQNVEDLKVRPLGVRQFTALMEVLGIPPREAAGIAASAADWIDSDSQPGGAEDNVYASLPQFYRTPNRMLLDASELRALAGVTPQIYATLRPWICALPTSDLSPINVNTLLPEQAPLFAMLLPGQLTIETARQMLAQRPPAGYGSLDAFWKLPAVAKLTPNAEVTAQTKLTSRFFRLDILVELGDAELTEQALIDAGEQPARLVIRQWGEAG</sequence>
<dbReference type="PANTHER" id="PTHR38831">
    <property type="entry name" value="TYPE II SECRETION SYSTEM PROTEIN K"/>
    <property type="match status" value="1"/>
</dbReference>
<keyword evidence="14" id="KW-1185">Reference proteome</keyword>
<evidence type="ECO:0000256" key="5">
    <source>
        <dbReference type="ARBA" id="ARBA00022519"/>
    </source>
</evidence>
<dbReference type="NCBIfam" id="NF037980">
    <property type="entry name" value="T2SS_GspK"/>
    <property type="match status" value="1"/>
</dbReference>
<dbReference type="SUPFAM" id="SSF158544">
    <property type="entry name" value="GspK insert domain-like"/>
    <property type="match status" value="2"/>
</dbReference>
<evidence type="ECO:0000256" key="4">
    <source>
        <dbReference type="ARBA" id="ARBA00022475"/>
    </source>
</evidence>
<keyword evidence="9 10" id="KW-0472">Membrane</keyword>
<dbReference type="InterPro" id="IPR049179">
    <property type="entry name" value="T2SSK_SAM-like_2nd"/>
</dbReference>
<keyword evidence="5 10" id="KW-0997">Cell inner membrane</keyword>
<dbReference type="InterPro" id="IPR005628">
    <property type="entry name" value="GspK"/>
</dbReference>
<dbReference type="Gene3D" id="1.10.40.60">
    <property type="entry name" value="EpsJ-like"/>
    <property type="match status" value="2"/>
</dbReference>
<dbReference type="GO" id="GO:0005886">
    <property type="term" value="C:plasma membrane"/>
    <property type="evidence" value="ECO:0007669"/>
    <property type="project" value="UniProtKB-SubCell"/>
</dbReference>
<dbReference type="PANTHER" id="PTHR38831:SF1">
    <property type="entry name" value="TYPE II SECRETION SYSTEM PROTEIN K-RELATED"/>
    <property type="match status" value="1"/>
</dbReference>
<keyword evidence="6" id="KW-0812">Transmembrane</keyword>